<dbReference type="OrthoDB" id="412369at2759"/>
<keyword evidence="2" id="KW-1185">Reference proteome</keyword>
<evidence type="ECO:0000313" key="1">
    <source>
        <dbReference type="EMBL" id="VDI71702.1"/>
    </source>
</evidence>
<accession>A0A8B6H0N8</accession>
<reference evidence="1" key="1">
    <citation type="submission" date="2018-11" db="EMBL/GenBank/DDBJ databases">
        <authorList>
            <person name="Alioto T."/>
            <person name="Alioto T."/>
        </authorList>
    </citation>
    <scope>NUCLEOTIDE SEQUENCE</scope>
</reference>
<protein>
    <submittedName>
        <fullName evidence="1">Uncharacterized protein</fullName>
    </submittedName>
</protein>
<dbReference type="EMBL" id="UYJE01009264">
    <property type="protein sequence ID" value="VDI71702.1"/>
    <property type="molecule type" value="Genomic_DNA"/>
</dbReference>
<evidence type="ECO:0000313" key="2">
    <source>
        <dbReference type="Proteomes" id="UP000596742"/>
    </source>
</evidence>
<gene>
    <name evidence="1" type="ORF">MGAL_10B046190</name>
</gene>
<proteinExistence type="predicted"/>
<organism evidence="1 2">
    <name type="scientific">Mytilus galloprovincialis</name>
    <name type="common">Mediterranean mussel</name>
    <dbReference type="NCBI Taxonomy" id="29158"/>
    <lineage>
        <taxon>Eukaryota</taxon>
        <taxon>Metazoa</taxon>
        <taxon>Spiralia</taxon>
        <taxon>Lophotrochozoa</taxon>
        <taxon>Mollusca</taxon>
        <taxon>Bivalvia</taxon>
        <taxon>Autobranchia</taxon>
        <taxon>Pteriomorphia</taxon>
        <taxon>Mytilida</taxon>
        <taxon>Mytiloidea</taxon>
        <taxon>Mytilidae</taxon>
        <taxon>Mytilinae</taxon>
        <taxon>Mytilus</taxon>
    </lineage>
</organism>
<dbReference type="Proteomes" id="UP000596742">
    <property type="component" value="Unassembled WGS sequence"/>
</dbReference>
<comment type="caution">
    <text evidence="1">The sequence shown here is derived from an EMBL/GenBank/DDBJ whole genome shotgun (WGS) entry which is preliminary data.</text>
</comment>
<name>A0A8B6H0N8_MYTGA</name>
<dbReference type="AlphaFoldDB" id="A0A8B6H0N8"/>
<sequence>MGKEMKKYKENQTPQFMSTLNEPRSFADIVSPCCETTKVYDHINAVFSPPPSREVFVPGANIKLSIECQADTLNMMTIYINTRIIKECDTTLLDDIGIAVETFSSIKSVSMISGRGKFEIKNIQKLQDDMLLKIIVWNKKANHLIGDVDISLGKPLISKLVMRRDELR</sequence>